<evidence type="ECO:0000256" key="1">
    <source>
        <dbReference type="SAM" id="Phobius"/>
    </source>
</evidence>
<feature type="transmembrane region" description="Helical" evidence="1">
    <location>
        <begin position="66"/>
        <end position="84"/>
    </location>
</feature>
<dbReference type="AlphaFoldDB" id="A0A9E6UKR7"/>
<name>A0A9E6UKR7_9HYPH</name>
<feature type="transmembrane region" description="Helical" evidence="1">
    <location>
        <begin position="30"/>
        <end position="54"/>
    </location>
</feature>
<organism evidence="2 3">
    <name type="scientific">Chenggangzhangella methanolivorans</name>
    <dbReference type="NCBI Taxonomy" id="1437009"/>
    <lineage>
        <taxon>Bacteria</taxon>
        <taxon>Pseudomonadati</taxon>
        <taxon>Pseudomonadota</taxon>
        <taxon>Alphaproteobacteria</taxon>
        <taxon>Hyphomicrobiales</taxon>
        <taxon>Methylopilaceae</taxon>
        <taxon>Chenggangzhangella</taxon>
    </lineage>
</organism>
<dbReference type="Proteomes" id="UP000825701">
    <property type="component" value="Chromosome"/>
</dbReference>
<sequence>MSAAGDGADDAREEDLRLVHVERIKLSATFFNTLASGCVLAGIVIPAASILVGLAPNGAHVSGGRLILSAGIWLFSGAALHFFARRLLGAIAHDG</sequence>
<reference evidence="2" key="1">
    <citation type="submission" date="2021-08" db="EMBL/GenBank/DDBJ databases">
        <authorList>
            <person name="Zhang H."/>
            <person name="Xu M."/>
            <person name="Yu Z."/>
            <person name="Yang L."/>
            <person name="Cai Y."/>
        </authorList>
    </citation>
    <scope>NUCLEOTIDE SEQUENCE</scope>
    <source>
        <strain evidence="2">CHL1</strain>
    </source>
</reference>
<keyword evidence="1" id="KW-1133">Transmembrane helix</keyword>
<evidence type="ECO:0000313" key="3">
    <source>
        <dbReference type="Proteomes" id="UP000825701"/>
    </source>
</evidence>
<dbReference type="RefSeq" id="WP_261402800.1">
    <property type="nucleotide sequence ID" value="NZ_CP081869.1"/>
</dbReference>
<protein>
    <submittedName>
        <fullName evidence="2">Uncharacterized protein</fullName>
    </submittedName>
</protein>
<keyword evidence="1" id="KW-0472">Membrane</keyword>
<keyword evidence="3" id="KW-1185">Reference proteome</keyword>
<keyword evidence="1" id="KW-0812">Transmembrane</keyword>
<evidence type="ECO:0000313" key="2">
    <source>
        <dbReference type="EMBL" id="QZN99701.1"/>
    </source>
</evidence>
<proteinExistence type="predicted"/>
<accession>A0A9E6UKR7</accession>
<dbReference type="KEGG" id="cmet:K6K41_23990"/>
<gene>
    <name evidence="2" type="ORF">K6K41_23990</name>
</gene>
<dbReference type="EMBL" id="CP081869">
    <property type="protein sequence ID" value="QZN99701.1"/>
    <property type="molecule type" value="Genomic_DNA"/>
</dbReference>